<organism evidence="2">
    <name type="scientific">marine sediment metagenome</name>
    <dbReference type="NCBI Taxonomy" id="412755"/>
    <lineage>
        <taxon>unclassified sequences</taxon>
        <taxon>metagenomes</taxon>
        <taxon>ecological metagenomes</taxon>
    </lineage>
</organism>
<evidence type="ECO:0000256" key="1">
    <source>
        <dbReference type="SAM" id="Phobius"/>
    </source>
</evidence>
<name>X1JJL7_9ZZZZ</name>
<feature type="transmembrane region" description="Helical" evidence="1">
    <location>
        <begin position="6"/>
        <end position="25"/>
    </location>
</feature>
<proteinExistence type="predicted"/>
<sequence length="141" mass="15883">MIEISAFLALGMFTLLITAVTMWIVSKRIIYPGMVALFEEKYENADKAISRAYGTMGTKSAQMKAERKFEGEAVDEILDSYPEIMAIAGQISPDLAEMIENDPLNALRMAERYLPTLSKMFPQFFEKFGATAATEKPIYEF</sequence>
<keyword evidence="1" id="KW-0472">Membrane</keyword>
<gene>
    <name evidence="2" type="ORF">S03H2_47206</name>
</gene>
<keyword evidence="1" id="KW-0812">Transmembrane</keyword>
<evidence type="ECO:0000313" key="2">
    <source>
        <dbReference type="EMBL" id="GAH69928.1"/>
    </source>
</evidence>
<protein>
    <submittedName>
        <fullName evidence="2">Uncharacterized protein</fullName>
    </submittedName>
</protein>
<reference evidence="2" key="1">
    <citation type="journal article" date="2014" name="Front. Microbiol.">
        <title>High frequency of phylogenetically diverse reductive dehalogenase-homologous genes in deep subseafloor sedimentary metagenomes.</title>
        <authorList>
            <person name="Kawai M."/>
            <person name="Futagami T."/>
            <person name="Toyoda A."/>
            <person name="Takaki Y."/>
            <person name="Nishi S."/>
            <person name="Hori S."/>
            <person name="Arai W."/>
            <person name="Tsubouchi T."/>
            <person name="Morono Y."/>
            <person name="Uchiyama I."/>
            <person name="Ito T."/>
            <person name="Fujiyama A."/>
            <person name="Inagaki F."/>
            <person name="Takami H."/>
        </authorList>
    </citation>
    <scope>NUCLEOTIDE SEQUENCE</scope>
    <source>
        <strain evidence="2">Expedition CK06-06</strain>
    </source>
</reference>
<accession>X1JJL7</accession>
<dbReference type="EMBL" id="BARU01029700">
    <property type="protein sequence ID" value="GAH69928.1"/>
    <property type="molecule type" value="Genomic_DNA"/>
</dbReference>
<dbReference type="AlphaFoldDB" id="X1JJL7"/>
<comment type="caution">
    <text evidence="2">The sequence shown here is derived from an EMBL/GenBank/DDBJ whole genome shotgun (WGS) entry which is preliminary data.</text>
</comment>
<keyword evidence="1" id="KW-1133">Transmembrane helix</keyword>